<dbReference type="PROSITE" id="PS51012">
    <property type="entry name" value="ABC_TM2"/>
    <property type="match status" value="1"/>
</dbReference>
<comment type="similarity">
    <text evidence="5">Belongs to the ABC-2 integral membrane protein family.</text>
</comment>
<evidence type="ECO:0000256" key="4">
    <source>
        <dbReference type="ARBA" id="ARBA00023136"/>
    </source>
</evidence>
<protein>
    <recommendedName>
        <fullName evidence="5">Transport permease protein</fullName>
    </recommendedName>
</protein>
<dbReference type="AlphaFoldDB" id="A0A9D2SKX4"/>
<dbReference type="Pfam" id="PF01061">
    <property type="entry name" value="ABC2_membrane"/>
    <property type="match status" value="1"/>
</dbReference>
<keyword evidence="5" id="KW-0813">Transport</keyword>
<evidence type="ECO:0000256" key="1">
    <source>
        <dbReference type="ARBA" id="ARBA00004141"/>
    </source>
</evidence>
<reference evidence="7" key="2">
    <citation type="submission" date="2021-04" db="EMBL/GenBank/DDBJ databases">
        <authorList>
            <person name="Gilroy R."/>
        </authorList>
    </citation>
    <scope>NUCLEOTIDE SEQUENCE</scope>
    <source>
        <strain evidence="7">ChiSxjej6B18-287</strain>
    </source>
</reference>
<feature type="transmembrane region" description="Helical" evidence="5">
    <location>
        <begin position="141"/>
        <end position="163"/>
    </location>
</feature>
<dbReference type="Proteomes" id="UP000823893">
    <property type="component" value="Unassembled WGS sequence"/>
</dbReference>
<feature type="transmembrane region" description="Helical" evidence="5">
    <location>
        <begin position="229"/>
        <end position="251"/>
    </location>
</feature>
<sequence length="257" mass="28399">MNTKTMQYPDSFIMMKRCLLLSRRNPDTFITSILLPFLMMVLFVALFGKLIHPENTTYVNYIIPGVLLQCFGQCASVTAVSVNRDITSGIINRFCTLPIKRISVLNGHVLESVLRNYLTAAVVLTAALFLGFSPSMDLTKWLLALILMTGVILAFSWLAVFIGVTANSPEGASSLFTLVIVLPYLSSGFVPLEAMPAPLAAFSRYQPMTPIIESMRSAFLGTSMDINNLILSLIWCGGLAAVFCFISLIFFKKRLCR</sequence>
<keyword evidence="4 5" id="KW-0472">Membrane</keyword>
<keyword evidence="5" id="KW-1003">Cell membrane</keyword>
<keyword evidence="3 5" id="KW-1133">Transmembrane helix</keyword>
<accession>A0A9D2SKX4</accession>
<dbReference type="PIRSF" id="PIRSF006648">
    <property type="entry name" value="DrrB"/>
    <property type="match status" value="1"/>
</dbReference>
<evidence type="ECO:0000256" key="5">
    <source>
        <dbReference type="RuleBase" id="RU361157"/>
    </source>
</evidence>
<comment type="subcellular location">
    <subcellularLocation>
        <location evidence="5">Cell membrane</location>
        <topology evidence="5">Multi-pass membrane protein</topology>
    </subcellularLocation>
    <subcellularLocation>
        <location evidence="1">Membrane</location>
        <topology evidence="1">Multi-pass membrane protein</topology>
    </subcellularLocation>
</comment>
<name>A0A9D2SKX4_9FIRM</name>
<dbReference type="InterPro" id="IPR047817">
    <property type="entry name" value="ABC2_TM_bact-type"/>
</dbReference>
<evidence type="ECO:0000313" key="7">
    <source>
        <dbReference type="EMBL" id="HJC10979.1"/>
    </source>
</evidence>
<feature type="transmembrane region" description="Helical" evidence="5">
    <location>
        <begin position="175"/>
        <end position="192"/>
    </location>
</feature>
<keyword evidence="2 5" id="KW-0812">Transmembrane</keyword>
<evidence type="ECO:0000313" key="8">
    <source>
        <dbReference type="Proteomes" id="UP000823893"/>
    </source>
</evidence>
<comment type="caution">
    <text evidence="7">The sequence shown here is derived from an EMBL/GenBank/DDBJ whole genome shotgun (WGS) entry which is preliminary data.</text>
</comment>
<feature type="transmembrane region" description="Helical" evidence="5">
    <location>
        <begin position="117"/>
        <end position="135"/>
    </location>
</feature>
<dbReference type="PANTHER" id="PTHR43229">
    <property type="entry name" value="NODULATION PROTEIN J"/>
    <property type="match status" value="1"/>
</dbReference>
<dbReference type="GO" id="GO:0140359">
    <property type="term" value="F:ABC-type transporter activity"/>
    <property type="evidence" value="ECO:0007669"/>
    <property type="project" value="InterPro"/>
</dbReference>
<feature type="domain" description="ABC transmembrane type-2" evidence="6">
    <location>
        <begin position="27"/>
        <end position="254"/>
    </location>
</feature>
<evidence type="ECO:0000256" key="3">
    <source>
        <dbReference type="ARBA" id="ARBA00022989"/>
    </source>
</evidence>
<evidence type="ECO:0000256" key="2">
    <source>
        <dbReference type="ARBA" id="ARBA00022692"/>
    </source>
</evidence>
<feature type="transmembrane region" description="Helical" evidence="5">
    <location>
        <begin position="29"/>
        <end position="48"/>
    </location>
</feature>
<dbReference type="InterPro" id="IPR051784">
    <property type="entry name" value="Nod_factor_ABC_transporter"/>
</dbReference>
<evidence type="ECO:0000259" key="6">
    <source>
        <dbReference type="PROSITE" id="PS51012"/>
    </source>
</evidence>
<gene>
    <name evidence="7" type="ORF">H9935_09205</name>
</gene>
<dbReference type="InterPro" id="IPR013525">
    <property type="entry name" value="ABC2_TM"/>
</dbReference>
<comment type="caution">
    <text evidence="5">Lacks conserved residue(s) required for the propagation of feature annotation.</text>
</comment>
<proteinExistence type="inferred from homology"/>
<reference evidence="7" key="1">
    <citation type="journal article" date="2021" name="PeerJ">
        <title>Extensive microbial diversity within the chicken gut microbiome revealed by metagenomics and culture.</title>
        <authorList>
            <person name="Gilroy R."/>
            <person name="Ravi A."/>
            <person name="Getino M."/>
            <person name="Pursley I."/>
            <person name="Horton D.L."/>
            <person name="Alikhan N.F."/>
            <person name="Baker D."/>
            <person name="Gharbi K."/>
            <person name="Hall N."/>
            <person name="Watson M."/>
            <person name="Adriaenssens E.M."/>
            <person name="Foster-Nyarko E."/>
            <person name="Jarju S."/>
            <person name="Secka A."/>
            <person name="Antonio M."/>
            <person name="Oren A."/>
            <person name="Chaudhuri R.R."/>
            <person name="La Ragione R."/>
            <person name="Hildebrand F."/>
            <person name="Pallen M.J."/>
        </authorList>
    </citation>
    <scope>NUCLEOTIDE SEQUENCE</scope>
    <source>
        <strain evidence="7">ChiSxjej6B18-287</strain>
    </source>
</reference>
<dbReference type="GO" id="GO:0043190">
    <property type="term" value="C:ATP-binding cassette (ABC) transporter complex"/>
    <property type="evidence" value="ECO:0007669"/>
    <property type="project" value="InterPro"/>
</dbReference>
<dbReference type="EMBL" id="DWWV01000117">
    <property type="protein sequence ID" value="HJC10979.1"/>
    <property type="molecule type" value="Genomic_DNA"/>
</dbReference>
<dbReference type="PANTHER" id="PTHR43229:SF2">
    <property type="entry name" value="NODULATION PROTEIN J"/>
    <property type="match status" value="1"/>
</dbReference>
<dbReference type="InterPro" id="IPR000412">
    <property type="entry name" value="ABC_2_transport"/>
</dbReference>
<organism evidence="7 8">
    <name type="scientific">Candidatus Blautia merdigallinarum</name>
    <dbReference type="NCBI Taxonomy" id="2838495"/>
    <lineage>
        <taxon>Bacteria</taxon>
        <taxon>Bacillati</taxon>
        <taxon>Bacillota</taxon>
        <taxon>Clostridia</taxon>
        <taxon>Lachnospirales</taxon>
        <taxon>Lachnospiraceae</taxon>
        <taxon>Blautia</taxon>
    </lineage>
</organism>